<organism evidence="2 3">
    <name type="scientific">Fraxinus pennsylvanica</name>
    <dbReference type="NCBI Taxonomy" id="56036"/>
    <lineage>
        <taxon>Eukaryota</taxon>
        <taxon>Viridiplantae</taxon>
        <taxon>Streptophyta</taxon>
        <taxon>Embryophyta</taxon>
        <taxon>Tracheophyta</taxon>
        <taxon>Spermatophyta</taxon>
        <taxon>Magnoliopsida</taxon>
        <taxon>eudicotyledons</taxon>
        <taxon>Gunneridae</taxon>
        <taxon>Pentapetalae</taxon>
        <taxon>asterids</taxon>
        <taxon>lamiids</taxon>
        <taxon>Lamiales</taxon>
        <taxon>Oleaceae</taxon>
        <taxon>Oleeae</taxon>
        <taxon>Fraxinus</taxon>
    </lineage>
</organism>
<dbReference type="InterPro" id="IPR011990">
    <property type="entry name" value="TPR-like_helical_dom_sf"/>
</dbReference>
<gene>
    <name evidence="2" type="ORF">FPE_LOCUS4777</name>
</gene>
<accession>A0AAD2DJW4</accession>
<dbReference type="AlphaFoldDB" id="A0AAD2DJW4"/>
<reference evidence="2" key="1">
    <citation type="submission" date="2023-05" db="EMBL/GenBank/DDBJ databases">
        <authorList>
            <person name="Huff M."/>
        </authorList>
    </citation>
    <scope>NUCLEOTIDE SEQUENCE</scope>
</reference>
<evidence type="ECO:0000313" key="2">
    <source>
        <dbReference type="EMBL" id="CAI9757347.1"/>
    </source>
</evidence>
<evidence type="ECO:0000313" key="3">
    <source>
        <dbReference type="Proteomes" id="UP000834106"/>
    </source>
</evidence>
<dbReference type="Proteomes" id="UP000834106">
    <property type="component" value="Chromosome 3"/>
</dbReference>
<name>A0AAD2DJW4_9LAMI</name>
<proteinExistence type="predicted"/>
<evidence type="ECO:0000256" key="1">
    <source>
        <dbReference type="SAM" id="MobiDB-lite"/>
    </source>
</evidence>
<keyword evidence="3" id="KW-1185">Reference proteome</keyword>
<protein>
    <submittedName>
        <fullName evidence="2">Uncharacterized protein</fullName>
    </submittedName>
</protein>
<feature type="compositionally biased region" description="Low complexity" evidence="1">
    <location>
        <begin position="87"/>
        <end position="102"/>
    </location>
</feature>
<dbReference type="Gene3D" id="1.25.40.10">
    <property type="entry name" value="Tetratricopeptide repeat domain"/>
    <property type="match status" value="1"/>
</dbReference>
<feature type="region of interest" description="Disordered" evidence="1">
    <location>
        <begin position="79"/>
        <end position="107"/>
    </location>
</feature>
<dbReference type="EMBL" id="OU503038">
    <property type="protein sequence ID" value="CAI9757347.1"/>
    <property type="molecule type" value="Genomic_DNA"/>
</dbReference>
<sequence>MSLHRDVQQKRNTCHLHLSQEFVEEQFRIHEWEVAAEFKSLWMLQGGLDSMSGQSQQRSSGIYEGQYGMSQQNSKGHYAGNTGIFQGGFDSMSGQSQQSSSGFYGGQNEISQQNSGGYYAGKTGINQQSVHNARVYQQNESEVNYSNARNYWQNQNDSRNRGMVVSQITNDLRKNEKLVEVADIKQLDEFCKEGKLKEAVKHLGLLQQQHVPEDFSRYVMLKKACIENKALQEVKSVSEYFIKSTTNLLGLLDGFCKEGKLNEAAKLLELLELQHFPVDCLDM</sequence>